<keyword evidence="1" id="KW-1133">Transmembrane helix</keyword>
<organism evidence="2">
    <name type="scientific">Nostoc flagelliforme str. Sunitezuoqi</name>
    <dbReference type="NCBI Taxonomy" id="676037"/>
    <lineage>
        <taxon>Bacteria</taxon>
        <taxon>Bacillati</taxon>
        <taxon>Cyanobacteriota</taxon>
        <taxon>Cyanophyceae</taxon>
        <taxon>Nostocales</taxon>
        <taxon>Nostocaceae</taxon>
        <taxon>Nostoc</taxon>
    </lineage>
</organism>
<gene>
    <name evidence="2" type="ORF">Nfla_4103</name>
</gene>
<proteinExistence type="predicted"/>
<evidence type="ECO:0000256" key="1">
    <source>
        <dbReference type="SAM" id="Phobius"/>
    </source>
</evidence>
<keyword evidence="1" id="KW-0812">Transmembrane</keyword>
<feature type="transmembrane region" description="Helical" evidence="1">
    <location>
        <begin position="59"/>
        <end position="78"/>
    </location>
</feature>
<dbReference type="AlphaFoldDB" id="E7DPS4"/>
<accession>E7DPS4</accession>
<evidence type="ECO:0000313" key="2">
    <source>
        <dbReference type="EMBL" id="ADO19082.1"/>
    </source>
</evidence>
<protein>
    <submittedName>
        <fullName evidence="2">Uncharacterized protein</fullName>
    </submittedName>
</protein>
<feature type="transmembrane region" description="Helical" evidence="1">
    <location>
        <begin position="28"/>
        <end position="47"/>
    </location>
</feature>
<reference evidence="2" key="1">
    <citation type="journal article" date="2011" name="Acta Physiol. Plant.">
        <title>An investigation on the genetic background of Nostoc flagelliforme by similarity analysis of its partial genomic DNA and phylogenetic comparison of deduced related species.</title>
        <authorList>
            <person name="Gao X."/>
            <person name="Liu K."/>
            <person name="Qiu B.S."/>
        </authorList>
    </citation>
    <scope>NUCLEOTIDE SEQUENCE</scope>
    <source>
        <strain evidence="2">Sunitezuoqi</strain>
    </source>
</reference>
<name>E7DPS4_9NOSO</name>
<keyword evidence="1" id="KW-0472">Membrane</keyword>
<sequence>MGSISLSFFVIYYLQKKQMPTLPECTNLALASGGLVTSIGLLYSLILSEAVKQVLDKEVGFDITGFYLGAIAVGWVSLQPITQLLQPNSLLGTVEDCQVHTGKIIYLQVLCKNKRMYRVVITEDLLNKISVNNRNNPSLSTLTNPDDLIGKKISILDVPSIPTGGIQELRISLLEQLVIR</sequence>
<dbReference type="EMBL" id="HQ291113">
    <property type="protein sequence ID" value="ADO19082.1"/>
    <property type="molecule type" value="Genomic_DNA"/>
</dbReference>